<evidence type="ECO:0000313" key="5">
    <source>
        <dbReference type="Proteomes" id="UP000600565"/>
    </source>
</evidence>
<comment type="caution">
    <text evidence="4">The sequence shown here is derived from an EMBL/GenBank/DDBJ whole genome shotgun (WGS) entry which is preliminary data.</text>
</comment>
<dbReference type="Pfam" id="PF00990">
    <property type="entry name" value="GGDEF"/>
    <property type="match status" value="1"/>
</dbReference>
<accession>A0ABR8XLE5</accession>
<feature type="domain" description="PAC" evidence="2">
    <location>
        <begin position="454"/>
        <end position="507"/>
    </location>
</feature>
<dbReference type="NCBIfam" id="TIGR00254">
    <property type="entry name" value="GGDEF"/>
    <property type="match status" value="1"/>
</dbReference>
<dbReference type="Gene3D" id="3.30.70.270">
    <property type="match status" value="1"/>
</dbReference>
<name>A0ABR8XLE5_9BACL</name>
<dbReference type="Pfam" id="PF13426">
    <property type="entry name" value="PAS_9"/>
    <property type="match status" value="3"/>
</dbReference>
<sequence>MNAIFSVNQLDLLFKNSSDAVFFMERVNDGYRYIFVNETAIDLINVNPTGKLLEQVVPSHLAKTIIQNYNLTLQNQKQMEYEDYTYDKMEVRKQRTTSIPVFLNEKTYILAITKEVSLGRDLEDKYLFMRSLHSSSFISTLLVSNDMHLLEANPTFIHEFSICMEEAHSQSLFDMKFMDSKSVKTLKKYINRVQNGESIQSKMLYFIDKNNERRCFTASFSSLTSNDETIAVFIMLHEITEFIKQEQALRTASHGLEMFKNAISTVADVIFTDVNGVITDINERVIKNTGYSREEIIGNTHHIFNSGTHNKEFFTNLWNTVKEGNVWRDEVCNRKKNGEIYWVDSTIVPLKNELGKIEQFFTVQYNITSEKQLLSELYKIEHIFRAITDNTNDFIVVTDSFGKIKYASPSYLRKLGYEEVELIGTPYEDLLMPESMGIWQEALNPKEIDLVKELKIELLLHKKDNSPIWTEGSYTMSLDLSQHEISEIVMVSREITERKELEDKLTYLAYHDSLTQLGNRRKLYKDFPMIQNEAILSDTSIAIFYLDGDNFKQVNDLHGHDVGDEFLKQFGKSLVKSVRQEDLVVRLGGDEFLIVFTGLSNSETERVIQIEQIMNRIKENLDIGWRIRGVHFSPTVSIGISIYPQHSECLDDLIDLADQALYQAKQSSQYQYCISDV</sequence>
<dbReference type="InterPro" id="IPR035965">
    <property type="entry name" value="PAS-like_dom_sf"/>
</dbReference>
<dbReference type="CDD" id="cd01949">
    <property type="entry name" value="GGDEF"/>
    <property type="match status" value="1"/>
</dbReference>
<dbReference type="InterPro" id="IPR029787">
    <property type="entry name" value="Nucleotide_cyclase"/>
</dbReference>
<feature type="domain" description="PAS" evidence="1">
    <location>
        <begin position="380"/>
        <end position="444"/>
    </location>
</feature>
<feature type="domain" description="PAS" evidence="1">
    <location>
        <begin position="269"/>
        <end position="300"/>
    </location>
</feature>
<dbReference type="SMART" id="SM00267">
    <property type="entry name" value="GGDEF"/>
    <property type="match status" value="1"/>
</dbReference>
<dbReference type="InterPro" id="IPR001610">
    <property type="entry name" value="PAC"/>
</dbReference>
<evidence type="ECO:0000259" key="3">
    <source>
        <dbReference type="PROSITE" id="PS50887"/>
    </source>
</evidence>
<dbReference type="PROSITE" id="PS50887">
    <property type="entry name" value="GGDEF"/>
    <property type="match status" value="1"/>
</dbReference>
<dbReference type="CDD" id="cd00130">
    <property type="entry name" value="PAS"/>
    <property type="match status" value="2"/>
</dbReference>
<evidence type="ECO:0000313" key="4">
    <source>
        <dbReference type="EMBL" id="MBD8032766.1"/>
    </source>
</evidence>
<dbReference type="PANTHER" id="PTHR44757:SF2">
    <property type="entry name" value="BIOFILM ARCHITECTURE MAINTENANCE PROTEIN MBAA"/>
    <property type="match status" value="1"/>
</dbReference>
<dbReference type="InterPro" id="IPR043128">
    <property type="entry name" value="Rev_trsase/Diguanyl_cyclase"/>
</dbReference>
<dbReference type="RefSeq" id="WP_191703357.1">
    <property type="nucleotide sequence ID" value="NZ_JACSPW010000005.1"/>
</dbReference>
<dbReference type="PROSITE" id="PS50112">
    <property type="entry name" value="PAS"/>
    <property type="match status" value="2"/>
</dbReference>
<dbReference type="PROSITE" id="PS50113">
    <property type="entry name" value="PAC"/>
    <property type="match status" value="2"/>
</dbReference>
<evidence type="ECO:0000259" key="2">
    <source>
        <dbReference type="PROSITE" id="PS50113"/>
    </source>
</evidence>
<dbReference type="SMART" id="SM00086">
    <property type="entry name" value="PAC"/>
    <property type="match status" value="2"/>
</dbReference>
<dbReference type="Proteomes" id="UP000600565">
    <property type="component" value="Unassembled WGS sequence"/>
</dbReference>
<proteinExistence type="predicted"/>
<dbReference type="PANTHER" id="PTHR44757">
    <property type="entry name" value="DIGUANYLATE CYCLASE DGCP"/>
    <property type="match status" value="1"/>
</dbReference>
<dbReference type="SUPFAM" id="SSF55073">
    <property type="entry name" value="Nucleotide cyclase"/>
    <property type="match status" value="1"/>
</dbReference>
<dbReference type="EMBL" id="JACSPW010000005">
    <property type="protein sequence ID" value="MBD8032766.1"/>
    <property type="molecule type" value="Genomic_DNA"/>
</dbReference>
<dbReference type="Gene3D" id="3.30.450.20">
    <property type="entry name" value="PAS domain"/>
    <property type="match status" value="3"/>
</dbReference>
<dbReference type="InterPro" id="IPR052155">
    <property type="entry name" value="Biofilm_reg_signaling"/>
</dbReference>
<protein>
    <submittedName>
        <fullName evidence="4">Diguanylate cyclase</fullName>
    </submittedName>
</protein>
<gene>
    <name evidence="4" type="ORF">H9632_06780</name>
</gene>
<feature type="domain" description="GGDEF" evidence="3">
    <location>
        <begin position="539"/>
        <end position="677"/>
    </location>
</feature>
<dbReference type="SUPFAM" id="SSF55785">
    <property type="entry name" value="PYP-like sensor domain (PAS domain)"/>
    <property type="match status" value="3"/>
</dbReference>
<dbReference type="Pfam" id="PF13188">
    <property type="entry name" value="PAS_8"/>
    <property type="match status" value="1"/>
</dbReference>
<evidence type="ECO:0000259" key="1">
    <source>
        <dbReference type="PROSITE" id="PS50112"/>
    </source>
</evidence>
<dbReference type="InterPro" id="IPR000700">
    <property type="entry name" value="PAS-assoc_C"/>
</dbReference>
<dbReference type="InterPro" id="IPR000014">
    <property type="entry name" value="PAS"/>
</dbReference>
<keyword evidence="5" id="KW-1185">Reference proteome</keyword>
<feature type="domain" description="PAC" evidence="2">
    <location>
        <begin position="327"/>
        <end position="379"/>
    </location>
</feature>
<dbReference type="InterPro" id="IPR000160">
    <property type="entry name" value="GGDEF_dom"/>
</dbReference>
<reference evidence="4 5" key="1">
    <citation type="submission" date="2020-08" db="EMBL/GenBank/DDBJ databases">
        <title>A Genomic Blueprint of the Chicken Gut Microbiome.</title>
        <authorList>
            <person name="Gilroy R."/>
            <person name="Ravi A."/>
            <person name="Getino M."/>
            <person name="Pursley I."/>
            <person name="Horton D.L."/>
            <person name="Alikhan N.-F."/>
            <person name="Baker D."/>
            <person name="Gharbi K."/>
            <person name="Hall N."/>
            <person name="Watson M."/>
            <person name="Adriaenssens E.M."/>
            <person name="Foster-Nyarko E."/>
            <person name="Jarju S."/>
            <person name="Secka A."/>
            <person name="Antonio M."/>
            <person name="Oren A."/>
            <person name="Chaudhuri R."/>
            <person name="La Ragione R.M."/>
            <person name="Hildebrand F."/>
            <person name="Pallen M.J."/>
        </authorList>
    </citation>
    <scope>NUCLEOTIDE SEQUENCE [LARGE SCALE GENOMIC DNA]</scope>
    <source>
        <strain evidence="4 5">Sa1YVA6</strain>
    </source>
</reference>
<organism evidence="4 5">
    <name type="scientific">Solibacillus merdavium</name>
    <dbReference type="NCBI Taxonomy" id="2762218"/>
    <lineage>
        <taxon>Bacteria</taxon>
        <taxon>Bacillati</taxon>
        <taxon>Bacillota</taxon>
        <taxon>Bacilli</taxon>
        <taxon>Bacillales</taxon>
        <taxon>Caryophanaceae</taxon>
        <taxon>Solibacillus</taxon>
    </lineage>
</organism>
<dbReference type="SMART" id="SM00091">
    <property type="entry name" value="PAS"/>
    <property type="match status" value="3"/>
</dbReference>
<dbReference type="NCBIfam" id="TIGR00229">
    <property type="entry name" value="sensory_box"/>
    <property type="match status" value="2"/>
</dbReference>